<organism evidence="2 3">
    <name type="scientific">Halobacteriovorax marinus</name>
    <dbReference type="NCBI Taxonomy" id="97084"/>
    <lineage>
        <taxon>Bacteria</taxon>
        <taxon>Pseudomonadati</taxon>
        <taxon>Bdellovibrionota</taxon>
        <taxon>Bacteriovoracia</taxon>
        <taxon>Bacteriovoracales</taxon>
        <taxon>Halobacteriovoraceae</taxon>
        <taxon>Halobacteriovorax</taxon>
    </lineage>
</organism>
<dbReference type="EMBL" id="MAAO01000015">
    <property type="protein sequence ID" value="OUR93629.1"/>
    <property type="molecule type" value="Genomic_DNA"/>
</dbReference>
<protein>
    <recommendedName>
        <fullName evidence="1">Glycosyl transferase family 1 domain-containing protein</fullName>
    </recommendedName>
</protein>
<evidence type="ECO:0000313" key="2">
    <source>
        <dbReference type="EMBL" id="OUR93629.1"/>
    </source>
</evidence>
<dbReference type="SUPFAM" id="SSF53756">
    <property type="entry name" value="UDP-Glycosyltransferase/glycogen phosphorylase"/>
    <property type="match status" value="2"/>
</dbReference>
<dbReference type="GO" id="GO:0016757">
    <property type="term" value="F:glycosyltransferase activity"/>
    <property type="evidence" value="ECO:0007669"/>
    <property type="project" value="InterPro"/>
</dbReference>
<dbReference type="AlphaFoldDB" id="A0A1Y5F6E8"/>
<dbReference type="Gene3D" id="3.40.50.2000">
    <property type="entry name" value="Glycogen Phosphorylase B"/>
    <property type="match status" value="2"/>
</dbReference>
<accession>A0A1Y5F6E8</accession>
<dbReference type="Proteomes" id="UP000196531">
    <property type="component" value="Unassembled WGS sequence"/>
</dbReference>
<name>A0A1Y5F6E8_9BACT</name>
<dbReference type="PANTHER" id="PTHR12526">
    <property type="entry name" value="GLYCOSYLTRANSFERASE"/>
    <property type="match status" value="1"/>
</dbReference>
<comment type="caution">
    <text evidence="2">The sequence shown here is derived from an EMBL/GenBank/DDBJ whole genome shotgun (WGS) entry which is preliminary data.</text>
</comment>
<evidence type="ECO:0000313" key="3">
    <source>
        <dbReference type="Proteomes" id="UP000196531"/>
    </source>
</evidence>
<dbReference type="Pfam" id="PF00534">
    <property type="entry name" value="Glycos_transf_1"/>
    <property type="match status" value="1"/>
</dbReference>
<feature type="domain" description="Glycosyl transferase family 1" evidence="1">
    <location>
        <begin position="152"/>
        <end position="296"/>
    </location>
</feature>
<proteinExistence type="predicted"/>
<dbReference type="InterPro" id="IPR001296">
    <property type="entry name" value="Glyco_trans_1"/>
</dbReference>
<evidence type="ECO:0000259" key="1">
    <source>
        <dbReference type="Pfam" id="PF00534"/>
    </source>
</evidence>
<sequence>MKVLILTTEENFKWTSMQEIIPSIENLWLSMSSDEITVEKVCVDELNLKEHMPKFLAADKFVVTAFNLKIVKAFEIIKKVLNHEGQTFFYVHNMATIGCWPLNYWKFSDLLTTNDVFVVSCERDIDSLRINYDNCRTVLTPFTYTDHVVNSKKVKVEKSSDADFVFVGRVSAQKNLHSLIWGFSNFIKKNLSSARLVIYGKEDHLGSPNMGMSCDSYMDHLKSLTKTLRLEDKVIFKGFVDRDEISRDLESRDHVMVSPSLHSDENFGMAAFKYLISGKRCILSDWGGHSDYIHSFTDQLELISVRNSTLGPVLSATDIEEAMKNVSNKDNFEPHFPAQYSLDSIQETLKEALKDQREQEGLSIHSHSSGLLENQEAHGKIIDNKFSEKIFKDYRDLLSKEFFSHYGMIESLEHQVFDRNLYQLAPWLEIQENTIVGKDFHKGEIEIALDKGTYPIVDISRNKRSVSKNLIQKLLTLGYLHLSNLDLDVERFKEDRCNTSIDILKERVSSYLKTIGVDNLYFPDADDNFPTSTEATNVVLFGGYLKRFLESGCWCFDKMHFWVLSSSVKEVLISLCNLPENTISVIEREKIFDVKPTAEVDLTGEVDLVYAGRLSRVKNIELLVQTVFYLQSIHNCQVRLNIIGSFEDESHDYWGYFTETSYENEIVKLINELDWKYAKPIVHTHVNWEEWPKKEFNKPHYISLSSFLSEDFAVSVAQAEEAQWPCILSNWGAHRDVSGALLLPMNFIVPFLKKNVLSDIYAKRLAHFIFKNQTNQNKPLILKKNDQVEYLKIEDLDRLRRNFVKTWGSEILSLSSNEGWKFAASEKGQIFYRTLVSNLGHFIERANIVLIQEGLNEITSISKELSTLFHNIDELEGFDVLSATEVLQKQYMKKLMTSENIFLTFDSGGCETLISTIESIVGEDKIVHLRGGSR</sequence>
<gene>
    <name evidence="2" type="ORF">A9Q84_19360</name>
</gene>
<dbReference type="PANTHER" id="PTHR12526:SF630">
    <property type="entry name" value="GLYCOSYLTRANSFERASE"/>
    <property type="match status" value="1"/>
</dbReference>
<reference evidence="3" key="1">
    <citation type="journal article" date="2017" name="Proc. Natl. Acad. Sci. U.S.A.">
        <title>Simulation of Deepwater Horizon oil plume reveals substrate specialization within a complex community of hydrocarbon-degraders.</title>
        <authorList>
            <person name="Hu P."/>
            <person name="Dubinsky E.A."/>
            <person name="Probst A.J."/>
            <person name="Wang J."/>
            <person name="Sieber C.M.K."/>
            <person name="Tom L.M."/>
            <person name="Gardinali P."/>
            <person name="Banfield J.F."/>
            <person name="Atlas R.M."/>
            <person name="Andersen G.L."/>
        </authorList>
    </citation>
    <scope>NUCLEOTIDE SEQUENCE [LARGE SCALE GENOMIC DNA]</scope>
</reference>